<dbReference type="EMBL" id="AYER01000013">
    <property type="protein sequence ID" value="ESK36615.1"/>
    <property type="molecule type" value="Genomic_DNA"/>
</dbReference>
<dbReference type="STRING" id="1392540.P256_02527"/>
<keyword evidence="3" id="KW-1185">Reference proteome</keyword>
<evidence type="ECO:0000259" key="1">
    <source>
        <dbReference type="Pfam" id="PF08708"/>
    </source>
</evidence>
<dbReference type="HOGENOM" id="CLU_732861_0_0_6"/>
<dbReference type="PATRIC" id="fig|1392540.3.peg.2436"/>
<proteinExistence type="predicted"/>
<dbReference type="Gene3D" id="1.10.340.50">
    <property type="match status" value="1"/>
</dbReference>
<organism evidence="2 3">
    <name type="scientific">Acinetobacter nectaris CIP 110549</name>
    <dbReference type="NCBI Taxonomy" id="1392540"/>
    <lineage>
        <taxon>Bacteria</taxon>
        <taxon>Pseudomonadati</taxon>
        <taxon>Pseudomonadota</taxon>
        <taxon>Gammaproteobacteria</taxon>
        <taxon>Moraxellales</taxon>
        <taxon>Moraxellaceae</taxon>
        <taxon>Acinetobacter</taxon>
    </lineage>
</organism>
<dbReference type="RefSeq" id="WP_023274131.1">
    <property type="nucleotide sequence ID" value="NZ_KI530739.1"/>
</dbReference>
<name>V2TLD3_9GAMM</name>
<dbReference type="AlphaFoldDB" id="V2TLD3"/>
<dbReference type="eggNOG" id="COG2197">
    <property type="taxonomic scope" value="Bacteria"/>
</dbReference>
<feature type="domain" description="Primase C-terminal 1" evidence="1">
    <location>
        <begin position="233"/>
        <end position="297"/>
    </location>
</feature>
<dbReference type="InterPro" id="IPR004322">
    <property type="entry name" value="Plasmid_replicase_bac"/>
</dbReference>
<protein>
    <recommendedName>
        <fullName evidence="1">Primase C-terminal 1 domain-containing protein</fullName>
    </recommendedName>
</protein>
<dbReference type="InterPro" id="IPR014820">
    <property type="entry name" value="PriCT_1"/>
</dbReference>
<dbReference type="Pfam" id="PF08708">
    <property type="entry name" value="PriCT_1"/>
    <property type="match status" value="1"/>
</dbReference>
<evidence type="ECO:0000313" key="2">
    <source>
        <dbReference type="EMBL" id="ESK36615.1"/>
    </source>
</evidence>
<gene>
    <name evidence="2" type="ORF">P256_02527</name>
</gene>
<dbReference type="Pfam" id="PF03090">
    <property type="entry name" value="Replicase"/>
    <property type="match status" value="1"/>
</dbReference>
<dbReference type="Proteomes" id="UP000023785">
    <property type="component" value="Unassembled WGS sequence"/>
</dbReference>
<evidence type="ECO:0000313" key="3">
    <source>
        <dbReference type="Proteomes" id="UP000023785"/>
    </source>
</evidence>
<comment type="caution">
    <text evidence="2">The sequence shown here is derived from an EMBL/GenBank/DDBJ whole genome shotgun (WGS) entry which is preliminary data.</text>
</comment>
<reference evidence="2 3" key="1">
    <citation type="submission" date="2013-10" db="EMBL/GenBank/DDBJ databases">
        <title>The Genome Sequence of Acinetobacter nectaris CIP 110549.</title>
        <authorList>
            <consortium name="The Broad Institute Genomics Platform"/>
            <consortium name="The Broad Institute Genome Sequencing Center for Infectious Disease"/>
            <person name="Cerqueira G."/>
            <person name="Feldgarden M."/>
            <person name="Courvalin P."/>
            <person name="Grillot-Courvalin C."/>
            <person name="Clermont D."/>
            <person name="Rocha E."/>
            <person name="Yoon E.-J."/>
            <person name="Nemec A."/>
            <person name="Young S.K."/>
            <person name="Zeng Q."/>
            <person name="Gargeya S."/>
            <person name="Fitzgerald M."/>
            <person name="Abouelleil A."/>
            <person name="Alvarado L."/>
            <person name="Berlin A.M."/>
            <person name="Chapman S.B."/>
            <person name="Gainer-Dewar J."/>
            <person name="Goldberg J."/>
            <person name="Gnerre S."/>
            <person name="Griggs A."/>
            <person name="Gujja S."/>
            <person name="Hansen M."/>
            <person name="Howarth C."/>
            <person name="Imamovic A."/>
            <person name="Ireland A."/>
            <person name="Larimer J."/>
            <person name="McCowan C."/>
            <person name="Murphy C."/>
            <person name="Pearson M."/>
            <person name="Poon T.W."/>
            <person name="Priest M."/>
            <person name="Roberts A."/>
            <person name="Saif S."/>
            <person name="Shea T."/>
            <person name="Sykes S."/>
            <person name="Wortman J."/>
            <person name="Nusbaum C."/>
            <person name="Birren B."/>
        </authorList>
    </citation>
    <scope>NUCLEOTIDE SEQUENCE [LARGE SCALE GENOMIC DNA]</scope>
    <source>
        <strain evidence="2 3">CIP 110549</strain>
    </source>
</reference>
<accession>V2TLD3</accession>
<sequence>MQETCCKDEVSEIEAHHFLNTEYLKNTFLITEKDDLSLALINFLSSISTTNKYFKSKSTLNHKPFFLDSNNQKTFQYEYMKVASDFKVGVIVIDIDEQVADIIEGRILKNPDAPLPNLIIKNQVNKHVQLFYFLKNWVCIDLSNKYKNYSQKSYNFYKLIKKRLNEVLNGDACYQNYICKNPMFKNASVHSMRIDKYTLGELARVTDLKVENHSNYIVNTIAKKIKKEKNIIGIGQRNNFIFDTMRFHAYSLYRQYIDLSEDELALILLNECKELNHRVCDPALSDSEIEKISTSISNFCTSRYLFTAKRENKIPLAVEMGKKGGKNKGKSYEQQRKYALKLLKQDIAVVDIVKRTKLSRSTVFKLKKEQKMTKKSK</sequence>